<evidence type="ECO:0000256" key="1">
    <source>
        <dbReference type="ARBA" id="ARBA00004651"/>
    </source>
</evidence>
<feature type="transmembrane region" description="Helical" evidence="8">
    <location>
        <begin position="373"/>
        <end position="400"/>
    </location>
</feature>
<reference evidence="12" key="1">
    <citation type="submission" date="2016-11" db="EMBL/GenBank/DDBJ databases">
        <authorList>
            <person name="Jaros S."/>
            <person name="Januszkiewicz K."/>
            <person name="Wedrychowicz H."/>
        </authorList>
    </citation>
    <scope>NUCLEOTIDE SEQUENCE [LARGE SCALE GENOMIC DNA]</scope>
    <source>
        <strain evidence="12">DSM 4029</strain>
    </source>
</reference>
<organism evidence="11 12">
    <name type="scientific">Bittarella massiliensis</name>
    <name type="common">ex Durand et al. 2017</name>
    <dbReference type="NCBI Taxonomy" id="1720313"/>
    <lineage>
        <taxon>Bacteria</taxon>
        <taxon>Bacillati</taxon>
        <taxon>Bacillota</taxon>
        <taxon>Clostridia</taxon>
        <taxon>Eubacteriales</taxon>
        <taxon>Oscillospiraceae</taxon>
        <taxon>Bittarella (ex Durand et al. 2017)</taxon>
    </lineage>
</organism>
<comment type="similarity">
    <text evidence="6">Belongs to the ABC-4 integral membrane protein family.</text>
</comment>
<reference evidence="10 13" key="3">
    <citation type="journal article" date="2019" name="Nat. Med.">
        <title>A library of human gut bacterial isolates paired with longitudinal multiomics data enables mechanistic microbiome research.</title>
        <authorList>
            <person name="Poyet M."/>
            <person name="Groussin M."/>
            <person name="Gibbons S.M."/>
            <person name="Avila-Pacheco J."/>
            <person name="Jiang X."/>
            <person name="Kearney S.M."/>
            <person name="Perrotta A.R."/>
            <person name="Berdy B."/>
            <person name="Zhao S."/>
            <person name="Lieberman T.D."/>
            <person name="Swanson P.K."/>
            <person name="Smith M."/>
            <person name="Roesemann S."/>
            <person name="Alexander J.E."/>
            <person name="Rich S.A."/>
            <person name="Livny J."/>
            <person name="Vlamakis H."/>
            <person name="Clish C."/>
            <person name="Bullock K."/>
            <person name="Deik A."/>
            <person name="Scott J."/>
            <person name="Pierce K.A."/>
            <person name="Xavier R.J."/>
            <person name="Alm E.J."/>
        </authorList>
    </citation>
    <scope>NUCLEOTIDE SEQUENCE [LARGE SCALE GENOMIC DNA]</scope>
    <source>
        <strain evidence="10 13">BIOML-A2</strain>
    </source>
</reference>
<comment type="subcellular location">
    <subcellularLocation>
        <location evidence="1">Cell membrane</location>
        <topology evidence="1">Multi-pass membrane protein</topology>
    </subcellularLocation>
</comment>
<feature type="transmembrane region" description="Helical" evidence="8">
    <location>
        <begin position="328"/>
        <end position="353"/>
    </location>
</feature>
<proteinExistence type="inferred from homology"/>
<feature type="transmembrane region" description="Helical" evidence="8">
    <location>
        <begin position="455"/>
        <end position="479"/>
    </location>
</feature>
<dbReference type="EMBL" id="FQVY01000003">
    <property type="protein sequence ID" value="SHG32684.1"/>
    <property type="molecule type" value="Genomic_DNA"/>
</dbReference>
<dbReference type="AlphaFoldDB" id="A0AAQ1RWK1"/>
<reference evidence="11" key="2">
    <citation type="submission" date="2016-11" db="EMBL/GenBank/DDBJ databases">
        <authorList>
            <person name="Varghese N."/>
            <person name="Submissions S."/>
        </authorList>
    </citation>
    <scope>NUCLEOTIDE SEQUENCE</scope>
    <source>
        <strain evidence="11">DSM 4029</strain>
    </source>
</reference>
<dbReference type="GO" id="GO:0022857">
    <property type="term" value="F:transmembrane transporter activity"/>
    <property type="evidence" value="ECO:0007669"/>
    <property type="project" value="TreeGrafter"/>
</dbReference>
<evidence type="ECO:0000256" key="7">
    <source>
        <dbReference type="SAM" id="MobiDB-lite"/>
    </source>
</evidence>
<accession>A0AAQ1RWK1</accession>
<evidence type="ECO:0000256" key="5">
    <source>
        <dbReference type="ARBA" id="ARBA00023136"/>
    </source>
</evidence>
<evidence type="ECO:0000256" key="8">
    <source>
        <dbReference type="SAM" id="Phobius"/>
    </source>
</evidence>
<evidence type="ECO:0000256" key="2">
    <source>
        <dbReference type="ARBA" id="ARBA00022475"/>
    </source>
</evidence>
<evidence type="ECO:0000256" key="3">
    <source>
        <dbReference type="ARBA" id="ARBA00022692"/>
    </source>
</evidence>
<evidence type="ECO:0000313" key="13">
    <source>
        <dbReference type="Proteomes" id="UP000474718"/>
    </source>
</evidence>
<feature type="transmembrane region" description="Helical" evidence="8">
    <location>
        <begin position="817"/>
        <end position="839"/>
    </location>
</feature>
<name>A0AAQ1RWK1_9FIRM</name>
<dbReference type="Pfam" id="PF02687">
    <property type="entry name" value="FtsX"/>
    <property type="match status" value="2"/>
</dbReference>
<evidence type="ECO:0000313" key="12">
    <source>
        <dbReference type="Proteomes" id="UP000184089"/>
    </source>
</evidence>
<dbReference type="EMBL" id="WWVX01000008">
    <property type="protein sequence ID" value="MZL70411.1"/>
    <property type="molecule type" value="Genomic_DNA"/>
</dbReference>
<feature type="domain" description="ABC3 transporter permease C-terminal" evidence="9">
    <location>
        <begin position="285"/>
        <end position="410"/>
    </location>
</feature>
<gene>
    <name evidence="10" type="ORF">GT747_11670</name>
    <name evidence="11" type="ORF">SAMN05444424_2120</name>
</gene>
<feature type="domain" description="ABC3 transporter permease C-terminal" evidence="9">
    <location>
        <begin position="731"/>
        <end position="846"/>
    </location>
</feature>
<feature type="transmembrane region" description="Helical" evidence="8">
    <location>
        <begin position="20"/>
        <end position="44"/>
    </location>
</feature>
<keyword evidence="5 8" id="KW-0472">Membrane</keyword>
<evidence type="ECO:0000259" key="9">
    <source>
        <dbReference type="Pfam" id="PF02687"/>
    </source>
</evidence>
<evidence type="ECO:0000313" key="10">
    <source>
        <dbReference type="EMBL" id="MZL70411.1"/>
    </source>
</evidence>
<feature type="transmembrane region" description="Helical" evidence="8">
    <location>
        <begin position="782"/>
        <end position="805"/>
    </location>
</feature>
<dbReference type="Proteomes" id="UP000184089">
    <property type="component" value="Unassembled WGS sequence"/>
</dbReference>
<evidence type="ECO:0000256" key="6">
    <source>
        <dbReference type="ARBA" id="ARBA00038076"/>
    </source>
</evidence>
<dbReference type="InterPro" id="IPR003838">
    <property type="entry name" value="ABC3_permease_C"/>
</dbReference>
<dbReference type="InterPro" id="IPR050250">
    <property type="entry name" value="Macrolide_Exporter_MacB"/>
</dbReference>
<keyword evidence="2" id="KW-1003">Cell membrane</keyword>
<keyword evidence="13" id="KW-1185">Reference proteome</keyword>
<dbReference type="PANTHER" id="PTHR30572">
    <property type="entry name" value="MEMBRANE COMPONENT OF TRANSPORTER-RELATED"/>
    <property type="match status" value="1"/>
</dbReference>
<feature type="transmembrane region" description="Helical" evidence="8">
    <location>
        <begin position="720"/>
        <end position="744"/>
    </location>
</feature>
<evidence type="ECO:0000256" key="4">
    <source>
        <dbReference type="ARBA" id="ARBA00022989"/>
    </source>
</evidence>
<protein>
    <submittedName>
        <fullName evidence="11">ABC transport system permease protein</fullName>
    </submittedName>
    <submittedName>
        <fullName evidence="10">FtsX-like permease family protein</fullName>
    </submittedName>
</protein>
<keyword evidence="4 8" id="KW-1133">Transmembrane helix</keyword>
<dbReference type="Proteomes" id="UP000474718">
    <property type="component" value="Unassembled WGS sequence"/>
</dbReference>
<keyword evidence="3 8" id="KW-0812">Transmembrane</keyword>
<feature type="region of interest" description="Disordered" evidence="7">
    <location>
        <begin position="166"/>
        <end position="186"/>
    </location>
</feature>
<sequence>MNIIHRLTLKNMAQNRRRTLVTVLGAAVSVAMLTAVSLIAVSFLDMMQRTVLADTGDWHVRFEGVSPAAPAAVRADSQTGSVTTRGLLSYAEPPESLDTQRPYLALWGYDPSDQSAARAPLTLEEGRLPERAGELVVSRAFLETSALDWQVGQQVVLPTGRRLAPDEQSGELLPVSPASPAADGEQWLPEGSERYTLVGIGSFSTGLEPSWSRSYTGITCLPDGYGGQLEVSASMAHLDRGVYDWGDRLWEQVGGARTYNSELLFYMGITDDNTLYSTLFGALAIVCGVILVGSVSLIYNAFAISLAERGRTFGMLSSVGATRRQKRGSVFFEAALIGVAAIPLGLFAGWLGIKITFACIGSIVQEMFRAAQPLRVVIAPAAVCAAVLLSAAVLLLSAWVPAQRASRIPPIEAIRGSRQVRISPRQVRTSPISRRLLGFEGELGLKNSKRSRSRYLATLLSLFVSVVLFLTASTFTYYMGRSFSMTVEDVQFDYTVNFPYTSDSQRDRLAAGIQALPGIEESACTQSLYGQLTLRPEQLTAEARSAIWQRGDGLYPMGIQVYALDEASLQRYCRRAGLEAAPLLGESDKGILLSPQLYRVGHEFRELRHLADPLGSELTFATGEVGSPQLRLQIAGVSSEAPMPVAGAMGNSSTLAVLVSQDTFAGWLDQMGTDSRTASVMVRAADPDLFYSRLLQYQKETRSEWSVTDFTRYREQNSQLLLLVEVFVYGFVALVAVVCGANIWNTVSTGVALRRREFAMLHSVGISPRGFRRMMRWESLSYGVKALALGLPVSALLALGIYKVLEQNFAFAFSLPWGAYLAAVLGVFLLVGLPMSLSLRKLRRENVMDALKNENL</sequence>
<dbReference type="RefSeq" id="WP_021658750.1">
    <property type="nucleotide sequence ID" value="NZ_FQVY01000003.1"/>
</dbReference>
<comment type="caution">
    <text evidence="11">The sequence shown here is derived from an EMBL/GenBank/DDBJ whole genome shotgun (WGS) entry which is preliminary data.</text>
</comment>
<dbReference type="PANTHER" id="PTHR30572:SF4">
    <property type="entry name" value="ABC TRANSPORTER PERMEASE YTRF"/>
    <property type="match status" value="1"/>
</dbReference>
<dbReference type="GO" id="GO:0005886">
    <property type="term" value="C:plasma membrane"/>
    <property type="evidence" value="ECO:0007669"/>
    <property type="project" value="UniProtKB-SubCell"/>
</dbReference>
<evidence type="ECO:0000313" key="11">
    <source>
        <dbReference type="EMBL" id="SHG32684.1"/>
    </source>
</evidence>
<feature type="transmembrane region" description="Helical" evidence="8">
    <location>
        <begin position="279"/>
        <end position="307"/>
    </location>
</feature>